<evidence type="ECO:0000256" key="2">
    <source>
        <dbReference type="ARBA" id="ARBA00018474"/>
    </source>
</evidence>
<dbReference type="SUPFAM" id="SSF53067">
    <property type="entry name" value="Actin-like ATPase domain"/>
    <property type="match status" value="2"/>
</dbReference>
<dbReference type="GO" id="GO:0051082">
    <property type="term" value="F:unfolded protein binding"/>
    <property type="evidence" value="ECO:0007669"/>
    <property type="project" value="InterPro"/>
</dbReference>
<dbReference type="GO" id="GO:0140662">
    <property type="term" value="F:ATP-dependent protein folding chaperone"/>
    <property type="evidence" value="ECO:0007669"/>
    <property type="project" value="InterPro"/>
</dbReference>
<gene>
    <name evidence="7 9" type="primary">hscA</name>
    <name evidence="9" type="ORF">D9V64_03085</name>
</gene>
<dbReference type="Gene3D" id="3.90.640.10">
    <property type="entry name" value="Actin, Chain A, domain 4"/>
    <property type="match status" value="1"/>
</dbReference>
<accession>A0A4D6XU94</accession>
<evidence type="ECO:0000256" key="8">
    <source>
        <dbReference type="RuleBase" id="RU003322"/>
    </source>
</evidence>
<organism evidence="9 10">
    <name type="scientific">Buchnera aphidicola</name>
    <name type="common">Aphis nerii</name>
    <dbReference type="NCBI Taxonomy" id="1241835"/>
    <lineage>
        <taxon>Bacteria</taxon>
        <taxon>Pseudomonadati</taxon>
        <taxon>Pseudomonadota</taxon>
        <taxon>Gammaproteobacteria</taxon>
        <taxon>Enterobacterales</taxon>
        <taxon>Erwiniaceae</taxon>
        <taxon>Buchnera</taxon>
    </lineage>
</organism>
<dbReference type="InterPro" id="IPR010236">
    <property type="entry name" value="ISC_FeS_clus_asmbl_HscA"/>
</dbReference>
<keyword evidence="4 7" id="KW-0067">ATP-binding</keyword>
<dbReference type="SUPFAM" id="SSF100934">
    <property type="entry name" value="Heat shock protein 70kD (HSP70), C-terminal subdomain"/>
    <property type="match status" value="1"/>
</dbReference>
<evidence type="ECO:0000313" key="9">
    <source>
        <dbReference type="EMBL" id="QCI19109.1"/>
    </source>
</evidence>
<dbReference type="NCBIfam" id="TIGR01991">
    <property type="entry name" value="HscA"/>
    <property type="match status" value="1"/>
</dbReference>
<evidence type="ECO:0000256" key="4">
    <source>
        <dbReference type="ARBA" id="ARBA00022840"/>
    </source>
</evidence>
<protein>
    <recommendedName>
        <fullName evidence="2 7">Chaperone protein HscA</fullName>
    </recommendedName>
    <alternativeName>
        <fullName evidence="7">Hsc66</fullName>
    </alternativeName>
</protein>
<dbReference type="InterPro" id="IPR029048">
    <property type="entry name" value="HSP70_C_sf"/>
</dbReference>
<evidence type="ECO:0000256" key="3">
    <source>
        <dbReference type="ARBA" id="ARBA00022741"/>
    </source>
</evidence>
<reference evidence="9 10" key="2">
    <citation type="submission" date="2019-05" db="EMBL/GenBank/DDBJ databases">
        <title>Genome evolution of the obligate endosymbiont Buchnera aphidicola.</title>
        <authorList>
            <person name="Moran N.A."/>
        </authorList>
    </citation>
    <scope>NUCLEOTIDE SEQUENCE [LARGE SCALE GENOMIC DNA]</scope>
    <source>
        <strain evidence="9 10">Ane</strain>
    </source>
</reference>
<dbReference type="InterPro" id="IPR029047">
    <property type="entry name" value="HSP70_peptide-bd_sf"/>
</dbReference>
<evidence type="ECO:0000256" key="6">
    <source>
        <dbReference type="ARBA" id="ARBA00025329"/>
    </source>
</evidence>
<proteinExistence type="inferred from homology"/>
<dbReference type="PROSITE" id="PS00329">
    <property type="entry name" value="HSP70_2"/>
    <property type="match status" value="1"/>
</dbReference>
<dbReference type="EMBL" id="CP034885">
    <property type="protein sequence ID" value="QCI19109.1"/>
    <property type="molecule type" value="Genomic_DNA"/>
</dbReference>
<dbReference type="GO" id="GO:0005524">
    <property type="term" value="F:ATP binding"/>
    <property type="evidence" value="ECO:0007669"/>
    <property type="project" value="UniProtKB-KW"/>
</dbReference>
<evidence type="ECO:0000256" key="1">
    <source>
        <dbReference type="ARBA" id="ARBA00007381"/>
    </source>
</evidence>
<dbReference type="InterPro" id="IPR018181">
    <property type="entry name" value="Heat_shock_70_CS"/>
</dbReference>
<dbReference type="GO" id="GO:0016226">
    <property type="term" value="P:iron-sulfur cluster assembly"/>
    <property type="evidence" value="ECO:0007669"/>
    <property type="project" value="InterPro"/>
</dbReference>
<evidence type="ECO:0000256" key="5">
    <source>
        <dbReference type="ARBA" id="ARBA00023186"/>
    </source>
</evidence>
<sequence length="609" mass="69246">MVFLKEKFNKKLILGIDFGTTYSLISTIKNNHAILLTDEKQRYLVPSIINCRKNNFLIGWEAEEKILQDPMNTIVSVKRLVGRSIDFIKQEFPVLPYIIEENETGDIVFYTQSGKISLTTVVSEILKYLKKRACFLYNIYKDLTVITVPAYFNNIQRSLIKKAAIMAGINLIRLLNEPTSAAIAYGLETNKKGIIAIYDLGGGTFDISILKLNQGLFEVLATSGDSNLGGDDFDTLLANYIYKKANLSSHEYNISLQSILLTAAKQVKIKLTYYQTAEISILNWKGVIHRNEFNMLIKDLVKKTLLICAKIFNEIGINIKDIKDIVMVGGSTRVPLVYQEVKKFFKINPLISINPDKVVAIGAALQCNMLIKNNVHNRTILLDVIPISLGIEVMGGFMEKIILRNSHIPISKTKEFTTSKDNQTGIVIHVLQGERELAKDCISLSRFVLKDIPLRKSGKVRVLVTFQIDTDGLINISAFEKDTNKEKKIQIDHSLLHFSNTSKTIKNDVSFFKDDYFFRIKEEKKIESRNILNLLDHALKEDKNLIDIKELETIKVNQNALQKSIDKDDFYGIKLNLKKLDEVTKHFFSLRLKNAINNSLNNNNINEIK</sequence>
<dbReference type="PROSITE" id="PS01036">
    <property type="entry name" value="HSP70_3"/>
    <property type="match status" value="1"/>
</dbReference>
<dbReference type="HAMAP" id="MF_00679">
    <property type="entry name" value="HscA"/>
    <property type="match status" value="1"/>
</dbReference>
<name>A0A4D6XU94_9GAMM</name>
<evidence type="ECO:0000313" key="10">
    <source>
        <dbReference type="Proteomes" id="UP000298791"/>
    </source>
</evidence>
<dbReference type="Gene3D" id="2.60.34.10">
    <property type="entry name" value="Substrate Binding Domain Of DNAk, Chain A, domain 1"/>
    <property type="match status" value="1"/>
</dbReference>
<keyword evidence="3 7" id="KW-0547">Nucleotide-binding</keyword>
<dbReference type="NCBIfam" id="NF003520">
    <property type="entry name" value="PRK05183.1"/>
    <property type="match status" value="1"/>
</dbReference>
<comment type="function">
    <text evidence="6 7">Chaperone involved in the maturation of iron-sulfur cluster-containing proteins. Has a low intrinsic ATPase activity which is markedly stimulated by HscB. Involved in the maturation of IscU.</text>
</comment>
<evidence type="ECO:0000256" key="7">
    <source>
        <dbReference type="HAMAP-Rule" id="MF_00679"/>
    </source>
</evidence>
<dbReference type="InterPro" id="IPR043129">
    <property type="entry name" value="ATPase_NBD"/>
</dbReference>
<dbReference type="Proteomes" id="UP000298791">
    <property type="component" value="Chromosome"/>
</dbReference>
<dbReference type="SUPFAM" id="SSF100920">
    <property type="entry name" value="Heat shock protein 70kD (HSP70), peptide-binding domain"/>
    <property type="match status" value="1"/>
</dbReference>
<dbReference type="PANTHER" id="PTHR19375">
    <property type="entry name" value="HEAT SHOCK PROTEIN 70KDA"/>
    <property type="match status" value="1"/>
</dbReference>
<dbReference type="RefSeq" id="WP_158367230.1">
    <property type="nucleotide sequence ID" value="NZ_CP034885.1"/>
</dbReference>
<dbReference type="PRINTS" id="PR00301">
    <property type="entry name" value="HEATSHOCK70"/>
</dbReference>
<dbReference type="InterPro" id="IPR013126">
    <property type="entry name" value="Hsp_70_fam"/>
</dbReference>
<dbReference type="AlphaFoldDB" id="A0A4D6XU94"/>
<dbReference type="Gene3D" id="1.20.1270.10">
    <property type="match status" value="1"/>
</dbReference>
<dbReference type="OrthoDB" id="9766019at2"/>
<dbReference type="GO" id="GO:0016887">
    <property type="term" value="F:ATP hydrolysis activity"/>
    <property type="evidence" value="ECO:0007669"/>
    <property type="project" value="UniProtKB-UniRule"/>
</dbReference>
<dbReference type="Gene3D" id="3.30.420.40">
    <property type="match status" value="2"/>
</dbReference>
<dbReference type="Pfam" id="PF00012">
    <property type="entry name" value="HSP70"/>
    <property type="match status" value="1"/>
</dbReference>
<reference evidence="9 10" key="1">
    <citation type="submission" date="2018-12" db="EMBL/GenBank/DDBJ databases">
        <authorList>
            <person name="Chong R.A."/>
        </authorList>
    </citation>
    <scope>NUCLEOTIDE SEQUENCE [LARGE SCALE GENOMIC DNA]</scope>
    <source>
        <strain evidence="9 10">Ane</strain>
    </source>
</reference>
<comment type="similarity">
    <text evidence="1 7 8">Belongs to the heat shock protein 70 family.</text>
</comment>
<keyword evidence="5 7" id="KW-0143">Chaperone</keyword>